<dbReference type="AlphaFoldDB" id="A0A165DU29"/>
<dbReference type="EMBL" id="KV426191">
    <property type="protein sequence ID" value="KZV85362.1"/>
    <property type="molecule type" value="Genomic_DNA"/>
</dbReference>
<proteinExistence type="predicted"/>
<accession>A0A165DU29</accession>
<organism evidence="1 2">
    <name type="scientific">Exidia glandulosa HHB12029</name>
    <dbReference type="NCBI Taxonomy" id="1314781"/>
    <lineage>
        <taxon>Eukaryota</taxon>
        <taxon>Fungi</taxon>
        <taxon>Dikarya</taxon>
        <taxon>Basidiomycota</taxon>
        <taxon>Agaricomycotina</taxon>
        <taxon>Agaricomycetes</taxon>
        <taxon>Auriculariales</taxon>
        <taxon>Exidiaceae</taxon>
        <taxon>Exidia</taxon>
    </lineage>
</organism>
<evidence type="ECO:0008006" key="3">
    <source>
        <dbReference type="Google" id="ProtNLM"/>
    </source>
</evidence>
<sequence length="579" mass="64899">MAPAQLKDHSACLPFDILEQILRCHVEPEDAGEARDFDDDFDPVADGDPEEADAQAYEIDTVLVWSHVCRRWRELALQHRAYAQRITWDNNDDGHWSHRLPDATFLRDRLQVSAKPLDFELVLGTDDPSFVYDTLLPALSRELHRVRTLYVEADRQTFPKLMRALARPAPVLRDLVLKYTSSDGRPLKFSSLFRQRKLFAGKAPLLQQLGMEDIELPSALPPAFAAVTHIGLKFGCGVRYKAMQYLCLFPRLKHLTLSFDDVVEFDSSLRASRAFPLLLDSVSLVHDSSWVTLLPHLVSTDTTSIHSYYPNDPDLASYLFGAEQLPPGALHAFLLPDKLVGLWATFHLHHPESGRHRSVSDEWISRVLDAVPHIRIVELTVDIGLYPVLAVAFDSMPALHTLVLVSSLSSSHFYPQDQGEDNSDASQTDDLQVGWFGQISGMMHYTIDVFRAILFRTAGWSTITTTTTTPSSETARPQRFFPLRGLQGLNSPSVLRCSSLSKLVLATSKPLPDVTAVDSIIAFMESELCHHAHGTVDLELRNTALAGDTLRLSGFFRRVVTVPGLFEEPNLQGDRPEVY</sequence>
<evidence type="ECO:0000313" key="1">
    <source>
        <dbReference type="EMBL" id="KZV85362.1"/>
    </source>
</evidence>
<name>A0A165DU29_EXIGL</name>
<gene>
    <name evidence="1" type="ORF">EXIGLDRAFT_726262</name>
</gene>
<dbReference type="InParanoid" id="A0A165DU29"/>
<reference evidence="1 2" key="1">
    <citation type="journal article" date="2016" name="Mol. Biol. Evol.">
        <title>Comparative Genomics of Early-Diverging Mushroom-Forming Fungi Provides Insights into the Origins of Lignocellulose Decay Capabilities.</title>
        <authorList>
            <person name="Nagy L.G."/>
            <person name="Riley R."/>
            <person name="Tritt A."/>
            <person name="Adam C."/>
            <person name="Daum C."/>
            <person name="Floudas D."/>
            <person name="Sun H."/>
            <person name="Yadav J.S."/>
            <person name="Pangilinan J."/>
            <person name="Larsson K.H."/>
            <person name="Matsuura K."/>
            <person name="Barry K."/>
            <person name="Labutti K."/>
            <person name="Kuo R."/>
            <person name="Ohm R.A."/>
            <person name="Bhattacharya S.S."/>
            <person name="Shirouzu T."/>
            <person name="Yoshinaga Y."/>
            <person name="Martin F.M."/>
            <person name="Grigoriev I.V."/>
            <person name="Hibbett D.S."/>
        </authorList>
    </citation>
    <scope>NUCLEOTIDE SEQUENCE [LARGE SCALE GENOMIC DNA]</scope>
    <source>
        <strain evidence="1 2">HHB12029</strain>
    </source>
</reference>
<keyword evidence="2" id="KW-1185">Reference proteome</keyword>
<dbReference type="Proteomes" id="UP000077266">
    <property type="component" value="Unassembled WGS sequence"/>
</dbReference>
<dbReference type="OrthoDB" id="3181669at2759"/>
<evidence type="ECO:0000313" key="2">
    <source>
        <dbReference type="Proteomes" id="UP000077266"/>
    </source>
</evidence>
<protein>
    <recommendedName>
        <fullName evidence="3">F-box domain-containing protein</fullName>
    </recommendedName>
</protein>